<dbReference type="Pfam" id="PF11704">
    <property type="entry name" value="Folliculin"/>
    <property type="match status" value="1"/>
</dbReference>
<protein>
    <recommendedName>
        <fullName evidence="2">UDENN FLCN/SMCR8-type domain-containing protein</fullName>
    </recommendedName>
</protein>
<dbReference type="InterPro" id="IPR037520">
    <property type="entry name" value="Folliculin/SMCR8_longin"/>
</dbReference>
<dbReference type="PANTHER" id="PTHR31441">
    <property type="entry name" value="FOLLICULIN FAMILY MEMBER"/>
    <property type="match status" value="1"/>
</dbReference>
<evidence type="ECO:0000313" key="4">
    <source>
        <dbReference type="Proteomes" id="UP001306508"/>
    </source>
</evidence>
<evidence type="ECO:0000259" key="2">
    <source>
        <dbReference type="PROSITE" id="PS51834"/>
    </source>
</evidence>
<dbReference type="GO" id="GO:0005829">
    <property type="term" value="C:cytosol"/>
    <property type="evidence" value="ECO:0007669"/>
    <property type="project" value="TreeGrafter"/>
</dbReference>
<dbReference type="InterPro" id="IPR037521">
    <property type="entry name" value="FLCN/SMCR8_DENN"/>
</dbReference>
<dbReference type="GO" id="GO:1904263">
    <property type="term" value="P:positive regulation of TORC1 signaling"/>
    <property type="evidence" value="ECO:0007669"/>
    <property type="project" value="TreeGrafter"/>
</dbReference>
<comment type="caution">
    <text evidence="3">The sequence shown here is derived from an EMBL/GenBank/DDBJ whole genome shotgun (WGS) entry which is preliminary data.</text>
</comment>
<accession>A0AAN8A8C8</accession>
<keyword evidence="4" id="KW-1185">Reference proteome</keyword>
<evidence type="ECO:0000256" key="1">
    <source>
        <dbReference type="SAM" id="MobiDB-lite"/>
    </source>
</evidence>
<organism evidence="3 4">
    <name type="scientific">Arxiozyma heterogenica</name>
    <dbReference type="NCBI Taxonomy" id="278026"/>
    <lineage>
        <taxon>Eukaryota</taxon>
        <taxon>Fungi</taxon>
        <taxon>Dikarya</taxon>
        <taxon>Ascomycota</taxon>
        <taxon>Saccharomycotina</taxon>
        <taxon>Saccharomycetes</taxon>
        <taxon>Saccharomycetales</taxon>
        <taxon>Saccharomycetaceae</taxon>
        <taxon>Arxiozyma</taxon>
    </lineage>
</organism>
<dbReference type="InterPro" id="IPR021713">
    <property type="entry name" value="Folliculin"/>
</dbReference>
<gene>
    <name evidence="3" type="ORF">RI543_003093</name>
</gene>
<proteinExistence type="predicted"/>
<reference evidence="4" key="1">
    <citation type="submission" date="2023-07" db="EMBL/GenBank/DDBJ databases">
        <title>A draft genome of Kazachstania heterogenica Y-27499.</title>
        <authorList>
            <person name="Donic C."/>
            <person name="Kralova J.S."/>
            <person name="Fidel L."/>
            <person name="Ben-Dor S."/>
            <person name="Jung S."/>
        </authorList>
    </citation>
    <scope>NUCLEOTIDE SEQUENCE [LARGE SCALE GENOMIC DNA]</scope>
    <source>
        <strain evidence="4">Y27499</strain>
    </source>
</reference>
<dbReference type="AlphaFoldDB" id="A0AAN8A8C8"/>
<sequence length="254" mass="29134">MDYFSTVLISLTHFCDKHGPRIICVTQCSNSGITSNNNIDERQSDNVTFTSNNQDNDEDKSEIKSIPNSVKDAFNVTGGEELLVPNYPIDSYCDSCLLWFPPNPASTDNSEPEINDAIRSMRSILNNHAFVTTQYSSIRFQKLNSITRKVFSEETMIYDCSPFVFYDDIRGLNLSMGFKLYDENARGNERRYCLILTIDQPNIEFAMDLLSQNWNFILLGFKKIINHIKELHQIAIDRSNREKLSKNKLGITNN</sequence>
<dbReference type="GO" id="GO:0005096">
    <property type="term" value="F:GTPase activator activity"/>
    <property type="evidence" value="ECO:0007669"/>
    <property type="project" value="InterPro"/>
</dbReference>
<dbReference type="EMBL" id="JAWIZZ010000047">
    <property type="protein sequence ID" value="KAK5779205.1"/>
    <property type="molecule type" value="Genomic_DNA"/>
</dbReference>
<dbReference type="PROSITE" id="PS51834">
    <property type="entry name" value="DENN_FLCN_SMCR8"/>
    <property type="match status" value="1"/>
</dbReference>
<name>A0AAN8A8C8_9SACH</name>
<feature type="region of interest" description="Disordered" evidence="1">
    <location>
        <begin position="35"/>
        <end position="62"/>
    </location>
</feature>
<dbReference type="PANTHER" id="PTHR31441:SF2">
    <property type="entry name" value="FOLLICULIN"/>
    <property type="match status" value="1"/>
</dbReference>
<feature type="domain" description="UDENN FLCN/SMCR8-type" evidence="2">
    <location>
        <begin position="105"/>
        <end position="254"/>
    </location>
</feature>
<evidence type="ECO:0000313" key="3">
    <source>
        <dbReference type="EMBL" id="KAK5779205.1"/>
    </source>
</evidence>
<feature type="compositionally biased region" description="Polar residues" evidence="1">
    <location>
        <begin position="45"/>
        <end position="54"/>
    </location>
</feature>
<dbReference type="Proteomes" id="UP001306508">
    <property type="component" value="Unassembled WGS sequence"/>
</dbReference>